<protein>
    <recommendedName>
        <fullName evidence="3">TmcB/TmcC TPR repeats domain-containing protein</fullName>
    </recommendedName>
</protein>
<feature type="compositionally biased region" description="Low complexity" evidence="1">
    <location>
        <begin position="1087"/>
        <end position="1108"/>
    </location>
</feature>
<feature type="transmembrane region" description="Helical" evidence="2">
    <location>
        <begin position="225"/>
        <end position="242"/>
    </location>
</feature>
<feature type="region of interest" description="Disordered" evidence="1">
    <location>
        <begin position="809"/>
        <end position="867"/>
    </location>
</feature>
<feature type="transmembrane region" description="Helical" evidence="2">
    <location>
        <begin position="1623"/>
        <end position="1645"/>
    </location>
</feature>
<comment type="caution">
    <text evidence="4">The sequence shown here is derived from an EMBL/GenBank/DDBJ whole genome shotgun (WGS) entry which is preliminary data.</text>
</comment>
<feature type="transmembrane region" description="Helical" evidence="2">
    <location>
        <begin position="248"/>
        <end position="269"/>
    </location>
</feature>
<feature type="compositionally biased region" description="Basic and acidic residues" evidence="1">
    <location>
        <begin position="2106"/>
        <end position="2121"/>
    </location>
</feature>
<sequence>MAGHGVSPLEAWLAMVQHSWLQVLVLVNKDTRSSSSSVAASEAVSFLQLLTVPIAVALELARRFPGASVQSTLPELLFGLSVVNPDSVKQVFGETVFLVLFAVALLSVTSFVVMAVVVAVTVASKAAKHSPYLLRTLRATAKLSSTSLFLPWTSMLLQALGCDQGVWWGGAGVECYGPLHISIAVVVLLLLPFFVGASLSVASVYIDRVPTSSQLDARTHGRADVLLLVIKMALTATLTYGTSTAPEWVLVGVLAVSGGLWLVLFLTMVPFAHLVMNAAHAGMASSFLWASLCAAIVWASEGSQDVGLLVLLGTPVAGLLGFASAYMHFYRTLAIRDPYTISSMWMVVLWTRERLRAARAAKRRRESAGSSGEVRAEAPPSAQAGKWGIKPSSEGETWFSVLEASAVSGIEALEDLFASVGIAHSIASTFYKSTVQLSHYKERQALTTARTLSRAFDIDFFFFQGLEDMQSGADSVKGDPSKRSMSVVDRVLFDQHKVTALEAQADCYAVHVMLMKHVSGRTMDVGFLHAELGAKLDDAMRRAAKAFDAMLRISPESPEALAYAADFQLQLAGNTTAAADLLQRAQRVEENNRRIKERRIATLAFNARADDDLSPSDDQNAAFIISTDRASLGEITSVNTAAVRIFGSSNMVGSNINVIIPRPVSDIHDSLLATFSQTGTSKFLDSTRVLVAQHSAGYLFPARFRILETPPSADDMRPRLTGLIAPLIADESFLIVGDESFDFSILSVCLKTAATLQRPVDALSDQGVPAAMVFPELFGSAGQGGVVDGAFPVPGAGQGNLVHGRSMRRAESNASSAFGGPEGVARRRQGHSVRPGSARSAAGTVLPGAQGDDTATVSGEGRSSHPHSGLPLFLDMFPPALRQAYAGPTRVNLFVPALLHQDDFDGADSTGAMSVEAFSHDGNTPKAGGRRSGLHAGLSCVEESEEPSEGAGAVAAVSAEGLLDAGAGAGAGADDAGGVGMAGLLTGRSSDGDVDSMGAAGSDSDESNAGRQRGWEDGEDDQDPATMRVEPQVIPVIVRCYALPKRHPNMLSGIFIAWTRADVPGRPGYGTRLVPNASATAGRPPLTAALSSSPAGATALALPGTTPAVSRPPGQDGDFGGDEEAVEQSPFRRALKRVLDVMTKGPSSGVTLMRRVLWATTLVFIVLVAVTLSALGPWATRVKRHVSELRHAGKLVELLHQSHAVVQTLSTEAAVRAAGRGGWPVTDLNATWTQLLRLPDRMDDAVTDYFSDIQALGGELLSQVMSGDAVTVKTETASGTRALGDASPRSRGSAVATMDAAREGTPSEDARAPARRLGSSLSSVANMPLFDALQTCQQALQHLSEQPFLSFTTSDPSAAFILANGRGAIGNAVNGTLLQSILALGQEINAIEFIELLTFIVVMTITVVGQLLLSTYASRNLWREQIALMKIFYEVPGKLAAAMASRAELKLRKHRRQTVGAVGNLAAEGRGVAEDSDDSAERQREEGEEIRWQLMVERMSRVAQQDWAEDQAAAHGVSVERYLGSRRATRSSIQLDALPLAQRETREDARAGRVSDVGGGAPGTRRWSTHQSRGRQVAAGGRRGSAAGRAGLVHKGDVRIRATLLKERREGVRTGDPSCTGTMILLINLAPSLLIAAWFVAVYYMDIAMHNRVAIDSQRLVHLQQQSIWADKLALTVADSAFLPSARDNVTAQALLLDSASLERDALIRRGSLVEHGGVSALAELLRIETGRESVALDPLPAHSPMQDIIHIDACPAVMFGIKGTYYVERGIVSPESCATAHKGVMSRGFSVSTSRLRSVTRAVDFAFRRLWATEQTLARATANASWAAQAGVDPAQLQREAASYAEEARTGAGNAMRLYDPWIRATMLSLEQDIVTSIEGDISSTWDSQRNLTIAFVIVFLLAVVTIFSPRLTWVERIVTATRRMLLVIPDEVLVGFPRIAESVREMEQAVESHRSLADTLGSTARKRESAMHRPVTRKRHSAVQPTASSVAPPGGRGQAPRTRLSALPTSESHGSMGSKVQPYMESVVGDSAGSAKLSARNPTPADAGPSRDLTEDAPSLGRSFGAGTEFKALPGAMEGADSVASAGTGSRSTPVQTVSATQEDGGKRRVEGGRAEKSVLHRGSLVMDARHSDDGMALASGDAARESSGSPSRATGPETPGSQ</sequence>
<dbReference type="Proteomes" id="UP000325113">
    <property type="component" value="Unassembled WGS sequence"/>
</dbReference>
<proteinExistence type="predicted"/>
<dbReference type="Gene3D" id="3.30.450.20">
    <property type="entry name" value="PAS domain"/>
    <property type="match status" value="1"/>
</dbReference>
<dbReference type="PANTHER" id="PTHR31600">
    <property type="entry name" value="TINY MACROCYSTS PROTEIN B-RELATED"/>
    <property type="match status" value="1"/>
</dbReference>
<accession>A0A5A8DQD1</accession>
<feature type="transmembrane region" description="Helical" evidence="2">
    <location>
        <begin position="1156"/>
        <end position="1179"/>
    </location>
</feature>
<keyword evidence="2" id="KW-0812">Transmembrane</keyword>
<feature type="region of interest" description="Disordered" evidence="1">
    <location>
        <begin position="363"/>
        <end position="390"/>
    </location>
</feature>
<gene>
    <name evidence="4" type="ORF">FNF28_03238</name>
    <name evidence="5" type="ORF">FNF31_01049</name>
</gene>
<dbReference type="SUPFAM" id="SSF55785">
    <property type="entry name" value="PYP-like sensor domain (PAS domain)"/>
    <property type="match status" value="1"/>
</dbReference>
<dbReference type="Proteomes" id="UP000324907">
    <property type="component" value="Unassembled WGS sequence"/>
</dbReference>
<feature type="transmembrane region" description="Helical" evidence="2">
    <location>
        <begin position="181"/>
        <end position="205"/>
    </location>
</feature>
<dbReference type="EMBL" id="VLTL01000042">
    <property type="protein sequence ID" value="KAA0166070.1"/>
    <property type="molecule type" value="Genomic_DNA"/>
</dbReference>
<dbReference type="PANTHER" id="PTHR31600:SF2">
    <property type="entry name" value="GAMETE ENRICHED GENE 10 PROTEIN-RELATED"/>
    <property type="match status" value="1"/>
</dbReference>
<evidence type="ECO:0000313" key="5">
    <source>
        <dbReference type="EMBL" id="KAA0167163.1"/>
    </source>
</evidence>
<keyword evidence="2" id="KW-1133">Transmembrane helix</keyword>
<name>A0A5A8DQD1_CAFRO</name>
<feature type="compositionally biased region" description="Polar residues" evidence="1">
    <location>
        <begin position="2087"/>
        <end position="2104"/>
    </location>
</feature>
<keyword evidence="2" id="KW-0472">Membrane</keyword>
<feature type="region of interest" description="Disordered" evidence="1">
    <location>
        <begin position="1544"/>
        <end position="1582"/>
    </location>
</feature>
<feature type="transmembrane region" description="Helical" evidence="2">
    <location>
        <begin position="1393"/>
        <end position="1413"/>
    </location>
</feature>
<feature type="transmembrane region" description="Helical" evidence="2">
    <location>
        <begin position="306"/>
        <end position="326"/>
    </location>
</feature>
<evidence type="ECO:0000313" key="6">
    <source>
        <dbReference type="Proteomes" id="UP000324907"/>
    </source>
</evidence>
<organism evidence="4 6">
    <name type="scientific">Cafeteria roenbergensis</name>
    <name type="common">Marine flagellate</name>
    <dbReference type="NCBI Taxonomy" id="33653"/>
    <lineage>
        <taxon>Eukaryota</taxon>
        <taxon>Sar</taxon>
        <taxon>Stramenopiles</taxon>
        <taxon>Bigyra</taxon>
        <taxon>Opalozoa</taxon>
        <taxon>Bicosoecida</taxon>
        <taxon>Cafeteriaceae</taxon>
        <taxon>Cafeteria</taxon>
    </lineage>
</organism>
<feature type="transmembrane region" description="Helical" evidence="2">
    <location>
        <begin position="96"/>
        <end position="122"/>
    </location>
</feature>
<dbReference type="InterPro" id="IPR057352">
    <property type="entry name" value="TPR_TmcB/C"/>
</dbReference>
<dbReference type="Pfam" id="PF25474">
    <property type="entry name" value="TPR_TmcB"/>
    <property type="match status" value="1"/>
</dbReference>
<feature type="region of interest" description="Disordered" evidence="1">
    <location>
        <begin position="1087"/>
        <end position="1126"/>
    </location>
</feature>
<dbReference type="InterPro" id="IPR035965">
    <property type="entry name" value="PAS-like_dom_sf"/>
</dbReference>
<dbReference type="EMBL" id="VLTM01000006">
    <property type="protein sequence ID" value="KAA0167163.1"/>
    <property type="molecule type" value="Genomic_DNA"/>
</dbReference>
<evidence type="ECO:0000256" key="2">
    <source>
        <dbReference type="SAM" id="Phobius"/>
    </source>
</evidence>
<evidence type="ECO:0000259" key="3">
    <source>
        <dbReference type="Pfam" id="PF25474"/>
    </source>
</evidence>
<feature type="region of interest" description="Disordered" evidence="1">
    <location>
        <begin position="1957"/>
        <end position="2165"/>
    </location>
</feature>
<feature type="region of interest" description="Disordered" evidence="1">
    <location>
        <begin position="989"/>
        <end position="1026"/>
    </location>
</feature>
<dbReference type="InterPro" id="IPR052994">
    <property type="entry name" value="Tiny_macrocysts_regulators"/>
</dbReference>
<evidence type="ECO:0000313" key="4">
    <source>
        <dbReference type="EMBL" id="KAA0166070.1"/>
    </source>
</evidence>
<evidence type="ECO:0000256" key="1">
    <source>
        <dbReference type="SAM" id="MobiDB-lite"/>
    </source>
</evidence>
<feature type="domain" description="TmcB/TmcC TPR repeats" evidence="3">
    <location>
        <begin position="484"/>
        <end position="593"/>
    </location>
</feature>
<feature type="region of interest" description="Disordered" evidence="1">
    <location>
        <begin position="1276"/>
        <end position="1314"/>
    </location>
</feature>
<feature type="compositionally biased region" description="Basic and acidic residues" evidence="1">
    <location>
        <begin position="1544"/>
        <end position="1553"/>
    </location>
</feature>
<feature type="transmembrane region" description="Helical" evidence="2">
    <location>
        <begin position="281"/>
        <end position="300"/>
    </location>
</feature>
<feature type="transmembrane region" description="Helical" evidence="2">
    <location>
        <begin position="1893"/>
        <end position="1915"/>
    </location>
</feature>
<evidence type="ECO:0000313" key="7">
    <source>
        <dbReference type="Proteomes" id="UP000325113"/>
    </source>
</evidence>
<reference evidence="6 7" key="1">
    <citation type="submission" date="2019-07" db="EMBL/GenBank/DDBJ databases">
        <title>Genomes of Cafeteria roenbergensis.</title>
        <authorList>
            <person name="Fischer M.G."/>
            <person name="Hackl T."/>
            <person name="Roman M."/>
        </authorList>
    </citation>
    <scope>NUCLEOTIDE SEQUENCE [LARGE SCALE GENOMIC DNA]</scope>
    <source>
        <strain evidence="5 7">Cflag</strain>
        <strain evidence="4 6">RCC970-E3</strain>
    </source>
</reference>